<evidence type="ECO:0000256" key="5">
    <source>
        <dbReference type="ARBA" id="ARBA00022692"/>
    </source>
</evidence>
<dbReference type="Gene3D" id="1.20.1530.20">
    <property type="match status" value="1"/>
</dbReference>
<dbReference type="PANTHER" id="PTHR32507">
    <property type="entry name" value="NA(+)/H(+) ANTIPORTER 1"/>
    <property type="match status" value="1"/>
</dbReference>
<evidence type="ECO:0000256" key="6">
    <source>
        <dbReference type="ARBA" id="ARBA00022989"/>
    </source>
</evidence>
<feature type="transmembrane region" description="Helical" evidence="9">
    <location>
        <begin position="362"/>
        <end position="381"/>
    </location>
</feature>
<evidence type="ECO:0000256" key="4">
    <source>
        <dbReference type="ARBA" id="ARBA00022475"/>
    </source>
</evidence>
<keyword evidence="6 9" id="KW-1133">Transmembrane helix</keyword>
<sequence>MTLSELADGPALTAGVLLIGGVLVTMALAEPLVKRLPLSPALVYLLCGWIAGSLATPPLPDLMNLHQQGQVSLLSMLSESAVLLSLFAIGMKIRIAASWAAWRVPVLLASAGVLWSAALATLVAWLLLPLSWPLAFLLAAMLAPTDPVLASDVQVHGEHDRDGVRVSLSAEGALNDATAYPVVMLALGLLGLHELGDEPFAGARWLLVDLLWSVSAGALLGIACGRGLGWAMQRKLAAGSVRDWDELLYIGAIGLTYALAMLAEASPFMAVFLAGATLMRQHPATRPEGEAQEYGQQLQAFGARCERLVEVLMVLLIGAALVHVSWSAAVLLFALLMIVAVRPLSVLLSLPRAQLPRIQHGLIAWFGIRGVGSMFYLALALDHGIKGAAAQSLVSACLACIALSIALHGISATPLMNAYQKRRSARRRPVG</sequence>
<proteinExistence type="predicted"/>
<dbReference type="InterPro" id="IPR006153">
    <property type="entry name" value="Cation/H_exchanger_TM"/>
</dbReference>
<keyword evidence="8 9" id="KW-0472">Membrane</keyword>
<evidence type="ECO:0000259" key="10">
    <source>
        <dbReference type="Pfam" id="PF00999"/>
    </source>
</evidence>
<dbReference type="RefSeq" id="WP_320423265.1">
    <property type="nucleotide sequence ID" value="NZ_JAXCLA010000004.1"/>
</dbReference>
<keyword evidence="3" id="KW-0050">Antiport</keyword>
<feature type="transmembrane region" description="Helical" evidence="9">
    <location>
        <begin position="205"/>
        <end position="228"/>
    </location>
</feature>
<feature type="transmembrane region" description="Helical" evidence="9">
    <location>
        <begin position="71"/>
        <end position="90"/>
    </location>
</feature>
<dbReference type="InterPro" id="IPR038770">
    <property type="entry name" value="Na+/solute_symporter_sf"/>
</dbReference>
<protein>
    <submittedName>
        <fullName evidence="11">Cation:proton antiporter</fullName>
    </submittedName>
</protein>
<evidence type="ECO:0000256" key="3">
    <source>
        <dbReference type="ARBA" id="ARBA00022449"/>
    </source>
</evidence>
<feature type="domain" description="Cation/H+ exchanger transmembrane" evidence="10">
    <location>
        <begin position="25"/>
        <end position="417"/>
    </location>
</feature>
<keyword evidence="7" id="KW-0406">Ion transport</keyword>
<keyword evidence="4" id="KW-1003">Cell membrane</keyword>
<keyword evidence="12" id="KW-1185">Reference proteome</keyword>
<comment type="subcellular location">
    <subcellularLocation>
        <location evidence="1">Cell membrane</location>
        <topology evidence="1">Multi-pass membrane protein</topology>
    </subcellularLocation>
</comment>
<feature type="transmembrane region" description="Helical" evidence="9">
    <location>
        <begin position="102"/>
        <end position="128"/>
    </location>
</feature>
<organism evidence="11 12">
    <name type="scientific">Roseateles agri</name>
    <dbReference type="NCBI Taxonomy" id="3098619"/>
    <lineage>
        <taxon>Bacteria</taxon>
        <taxon>Pseudomonadati</taxon>
        <taxon>Pseudomonadota</taxon>
        <taxon>Betaproteobacteria</taxon>
        <taxon>Burkholderiales</taxon>
        <taxon>Sphaerotilaceae</taxon>
        <taxon>Roseateles</taxon>
    </lineage>
</organism>
<keyword evidence="2" id="KW-0813">Transport</keyword>
<evidence type="ECO:0000313" key="12">
    <source>
        <dbReference type="Proteomes" id="UP001285263"/>
    </source>
</evidence>
<name>A0ABU5DGE0_9BURK</name>
<accession>A0ABU5DGE0</accession>
<evidence type="ECO:0000256" key="2">
    <source>
        <dbReference type="ARBA" id="ARBA00022448"/>
    </source>
</evidence>
<comment type="caution">
    <text evidence="11">The sequence shown here is derived from an EMBL/GenBank/DDBJ whole genome shotgun (WGS) entry which is preliminary data.</text>
</comment>
<feature type="transmembrane region" description="Helical" evidence="9">
    <location>
        <begin position="248"/>
        <end position="276"/>
    </location>
</feature>
<evidence type="ECO:0000256" key="7">
    <source>
        <dbReference type="ARBA" id="ARBA00023065"/>
    </source>
</evidence>
<feature type="transmembrane region" description="Helical" evidence="9">
    <location>
        <begin position="41"/>
        <end position="59"/>
    </location>
</feature>
<dbReference type="Pfam" id="PF00999">
    <property type="entry name" value="Na_H_Exchanger"/>
    <property type="match status" value="1"/>
</dbReference>
<evidence type="ECO:0000256" key="8">
    <source>
        <dbReference type="ARBA" id="ARBA00023136"/>
    </source>
</evidence>
<feature type="transmembrane region" description="Helical" evidence="9">
    <location>
        <begin position="12"/>
        <end position="29"/>
    </location>
</feature>
<feature type="transmembrane region" description="Helical" evidence="9">
    <location>
        <begin position="393"/>
        <end position="419"/>
    </location>
</feature>
<reference evidence="11 12" key="1">
    <citation type="submission" date="2023-11" db="EMBL/GenBank/DDBJ databases">
        <title>Paucibacter sp. nov., isolated from fresh soil in Korea.</title>
        <authorList>
            <person name="Le N.T.T."/>
        </authorList>
    </citation>
    <scope>NUCLEOTIDE SEQUENCE [LARGE SCALE GENOMIC DNA]</scope>
    <source>
        <strain evidence="11 12">R3-3</strain>
    </source>
</reference>
<dbReference type="Proteomes" id="UP001285263">
    <property type="component" value="Unassembled WGS sequence"/>
</dbReference>
<evidence type="ECO:0000256" key="1">
    <source>
        <dbReference type="ARBA" id="ARBA00004651"/>
    </source>
</evidence>
<evidence type="ECO:0000256" key="9">
    <source>
        <dbReference type="SAM" id="Phobius"/>
    </source>
</evidence>
<keyword evidence="5 9" id="KW-0812">Transmembrane</keyword>
<gene>
    <name evidence="11" type="ORF">SNE35_12615</name>
</gene>
<dbReference type="PANTHER" id="PTHR32507:SF8">
    <property type="entry name" value="CNH1P"/>
    <property type="match status" value="1"/>
</dbReference>
<dbReference type="EMBL" id="JAXCLA010000004">
    <property type="protein sequence ID" value="MDY0745356.1"/>
    <property type="molecule type" value="Genomic_DNA"/>
</dbReference>
<evidence type="ECO:0000313" key="11">
    <source>
        <dbReference type="EMBL" id="MDY0745356.1"/>
    </source>
</evidence>